<comment type="caution">
    <text evidence="2">The sequence shown here is derived from an EMBL/GenBank/DDBJ whole genome shotgun (WGS) entry which is preliminary data.</text>
</comment>
<keyword evidence="3" id="KW-1185">Reference proteome</keyword>
<evidence type="ECO:0000313" key="3">
    <source>
        <dbReference type="Proteomes" id="UP001501752"/>
    </source>
</evidence>
<gene>
    <name evidence="2" type="ORF">GCM10023235_46360</name>
</gene>
<dbReference type="RefSeq" id="WP_345698785.1">
    <property type="nucleotide sequence ID" value="NZ_BAABIS010000001.1"/>
</dbReference>
<name>A0ABP9DZK5_9ACTN</name>
<dbReference type="Proteomes" id="UP001501752">
    <property type="component" value="Unassembled WGS sequence"/>
</dbReference>
<evidence type="ECO:0000259" key="1">
    <source>
        <dbReference type="PROSITE" id="PS51819"/>
    </source>
</evidence>
<dbReference type="PROSITE" id="PS51819">
    <property type="entry name" value="VOC"/>
    <property type="match status" value="1"/>
</dbReference>
<proteinExistence type="predicted"/>
<dbReference type="EMBL" id="BAABIS010000001">
    <property type="protein sequence ID" value="GAA4862906.1"/>
    <property type="molecule type" value="Genomic_DNA"/>
</dbReference>
<dbReference type="InterPro" id="IPR037523">
    <property type="entry name" value="VOC_core"/>
</dbReference>
<evidence type="ECO:0000313" key="2">
    <source>
        <dbReference type="EMBL" id="GAA4862906.1"/>
    </source>
</evidence>
<protein>
    <submittedName>
        <fullName evidence="2">VOC family protein</fullName>
    </submittedName>
</protein>
<sequence>MTGTTGFSFDRLHHVQLDVPPGAEERCRAFWGGLLGMTELAKPPVLAARGGCWFRGGGYEVHLGVVAGHAPSPKAHPGILVTGLDALAERLAAAGHPVGWDEDFPGFRRFHSADPFGNRLEFLEPDRSA</sequence>
<accession>A0ABP9DZK5</accession>
<feature type="domain" description="VOC" evidence="1">
    <location>
        <begin position="11"/>
        <end position="125"/>
    </location>
</feature>
<dbReference type="InterPro" id="IPR029068">
    <property type="entry name" value="Glyas_Bleomycin-R_OHBP_Dase"/>
</dbReference>
<dbReference type="SUPFAM" id="SSF54593">
    <property type="entry name" value="Glyoxalase/Bleomycin resistance protein/Dihydroxybiphenyl dioxygenase"/>
    <property type="match status" value="1"/>
</dbReference>
<organism evidence="2 3">
    <name type="scientific">Kitasatospora terrestris</name>
    <dbReference type="NCBI Taxonomy" id="258051"/>
    <lineage>
        <taxon>Bacteria</taxon>
        <taxon>Bacillati</taxon>
        <taxon>Actinomycetota</taxon>
        <taxon>Actinomycetes</taxon>
        <taxon>Kitasatosporales</taxon>
        <taxon>Streptomycetaceae</taxon>
        <taxon>Kitasatospora</taxon>
    </lineage>
</organism>
<reference evidence="3" key="1">
    <citation type="journal article" date="2019" name="Int. J. Syst. Evol. Microbiol.">
        <title>The Global Catalogue of Microorganisms (GCM) 10K type strain sequencing project: providing services to taxonomists for standard genome sequencing and annotation.</title>
        <authorList>
            <consortium name="The Broad Institute Genomics Platform"/>
            <consortium name="The Broad Institute Genome Sequencing Center for Infectious Disease"/>
            <person name="Wu L."/>
            <person name="Ma J."/>
        </authorList>
    </citation>
    <scope>NUCLEOTIDE SEQUENCE [LARGE SCALE GENOMIC DNA]</scope>
    <source>
        <strain evidence="3">JCM 13006</strain>
    </source>
</reference>
<dbReference type="Gene3D" id="3.10.180.10">
    <property type="entry name" value="2,3-Dihydroxybiphenyl 1,2-Dioxygenase, domain 1"/>
    <property type="match status" value="1"/>
</dbReference>
<dbReference type="PANTHER" id="PTHR39175">
    <property type="entry name" value="FAMILY PROTEIN, PUTATIVE (AFU_ORTHOLOGUE AFUA_3G15060)-RELATED"/>
    <property type="match status" value="1"/>
</dbReference>
<dbReference type="PANTHER" id="PTHR39175:SF1">
    <property type="entry name" value="FAMILY PROTEIN, PUTATIVE (AFU_ORTHOLOGUE AFUA_3G15060)-RELATED"/>
    <property type="match status" value="1"/>
</dbReference>